<reference evidence="2 3" key="1">
    <citation type="journal article" date="2014" name="Am. J. Bot.">
        <title>Genome assembly and annotation for red clover (Trifolium pratense; Fabaceae).</title>
        <authorList>
            <person name="Istvanek J."/>
            <person name="Jaros M."/>
            <person name="Krenek A."/>
            <person name="Repkova J."/>
        </authorList>
    </citation>
    <scope>NUCLEOTIDE SEQUENCE [LARGE SCALE GENOMIC DNA]</scope>
    <source>
        <strain evidence="3">cv. Tatra</strain>
        <tissue evidence="2">Young leaves</tissue>
    </source>
</reference>
<feature type="compositionally biased region" description="Acidic residues" evidence="1">
    <location>
        <begin position="44"/>
        <end position="54"/>
    </location>
</feature>
<dbReference type="Proteomes" id="UP000236291">
    <property type="component" value="Unassembled WGS sequence"/>
</dbReference>
<gene>
    <name evidence="2" type="ORF">L195_g063516</name>
</gene>
<comment type="caution">
    <text evidence="2">The sequence shown here is derived from an EMBL/GenBank/DDBJ whole genome shotgun (WGS) entry which is preliminary data.</text>
</comment>
<dbReference type="AlphaFoldDB" id="A0A2K3KMA1"/>
<evidence type="ECO:0000313" key="2">
    <source>
        <dbReference type="EMBL" id="PNX67435.1"/>
    </source>
</evidence>
<protein>
    <submittedName>
        <fullName evidence="2">Uncharacterized protein</fullName>
    </submittedName>
</protein>
<feature type="region of interest" description="Disordered" evidence="1">
    <location>
        <begin position="39"/>
        <end position="73"/>
    </location>
</feature>
<reference evidence="2 3" key="2">
    <citation type="journal article" date="2017" name="Front. Plant Sci.">
        <title>Gene Classification and Mining of Molecular Markers Useful in Red Clover (Trifolium pratense) Breeding.</title>
        <authorList>
            <person name="Istvanek J."/>
            <person name="Dluhosova J."/>
            <person name="Dluhos P."/>
            <person name="Patkova L."/>
            <person name="Nedelnik J."/>
            <person name="Repkova J."/>
        </authorList>
    </citation>
    <scope>NUCLEOTIDE SEQUENCE [LARGE SCALE GENOMIC DNA]</scope>
    <source>
        <strain evidence="3">cv. Tatra</strain>
        <tissue evidence="2">Young leaves</tissue>
    </source>
</reference>
<name>A0A2K3KMA1_TRIPR</name>
<evidence type="ECO:0000313" key="3">
    <source>
        <dbReference type="Proteomes" id="UP000236291"/>
    </source>
</evidence>
<organism evidence="2 3">
    <name type="scientific">Trifolium pratense</name>
    <name type="common">Red clover</name>
    <dbReference type="NCBI Taxonomy" id="57577"/>
    <lineage>
        <taxon>Eukaryota</taxon>
        <taxon>Viridiplantae</taxon>
        <taxon>Streptophyta</taxon>
        <taxon>Embryophyta</taxon>
        <taxon>Tracheophyta</taxon>
        <taxon>Spermatophyta</taxon>
        <taxon>Magnoliopsida</taxon>
        <taxon>eudicotyledons</taxon>
        <taxon>Gunneridae</taxon>
        <taxon>Pentapetalae</taxon>
        <taxon>rosids</taxon>
        <taxon>fabids</taxon>
        <taxon>Fabales</taxon>
        <taxon>Fabaceae</taxon>
        <taxon>Papilionoideae</taxon>
        <taxon>50 kb inversion clade</taxon>
        <taxon>NPAAA clade</taxon>
        <taxon>Hologalegina</taxon>
        <taxon>IRL clade</taxon>
        <taxon>Trifolieae</taxon>
        <taxon>Trifolium</taxon>
    </lineage>
</organism>
<feature type="non-terminal residue" evidence="2">
    <location>
        <position position="73"/>
    </location>
</feature>
<evidence type="ECO:0000256" key="1">
    <source>
        <dbReference type="SAM" id="MobiDB-lite"/>
    </source>
</evidence>
<dbReference type="EMBL" id="ASHM01209379">
    <property type="protein sequence ID" value="PNX67435.1"/>
    <property type="molecule type" value="Genomic_DNA"/>
</dbReference>
<accession>A0A2K3KMA1</accession>
<proteinExistence type="predicted"/>
<sequence>MNTDVQLFVEHSSKDTTGNNASYVEVGNSCEVAGGDANYVEGGGGDEDEHDSGEDMANGISFDDSEDERALGL</sequence>